<dbReference type="InterPro" id="IPR051396">
    <property type="entry name" value="Bact_Antivir_Def_Nuclease"/>
</dbReference>
<dbReference type="RefSeq" id="WP_095979727.1">
    <property type="nucleotide sequence ID" value="NZ_CP022163.1"/>
</dbReference>
<evidence type="ECO:0000259" key="1">
    <source>
        <dbReference type="SMART" id="SM00382"/>
    </source>
</evidence>
<dbReference type="Gene3D" id="3.40.50.300">
    <property type="entry name" value="P-loop containing nucleotide triphosphate hydrolases"/>
    <property type="match status" value="2"/>
</dbReference>
<dbReference type="EMBL" id="CP022163">
    <property type="protein sequence ID" value="ATB31392.1"/>
    <property type="molecule type" value="Genomic_DNA"/>
</dbReference>
<dbReference type="InterPro" id="IPR014555">
    <property type="entry name" value="RecF-like"/>
</dbReference>
<dbReference type="Proteomes" id="UP000217289">
    <property type="component" value="Chromosome"/>
</dbReference>
<keyword evidence="3" id="KW-1185">Reference proteome</keyword>
<proteinExistence type="predicted"/>
<dbReference type="PANTHER" id="PTHR43581">
    <property type="entry name" value="ATP/GTP PHOSPHATASE"/>
    <property type="match status" value="1"/>
</dbReference>
<dbReference type="GO" id="GO:0016887">
    <property type="term" value="F:ATP hydrolysis activity"/>
    <property type="evidence" value="ECO:0007669"/>
    <property type="project" value="InterPro"/>
</dbReference>
<dbReference type="SUPFAM" id="SSF52540">
    <property type="entry name" value="P-loop containing nucleoside triphosphate hydrolases"/>
    <property type="match status" value="1"/>
</dbReference>
<dbReference type="KEGG" id="mbd:MEBOL_004854"/>
<dbReference type="PIRSF" id="PIRSF029347">
    <property type="entry name" value="RecF"/>
    <property type="match status" value="1"/>
</dbReference>
<dbReference type="AlphaFoldDB" id="A0A250IJL8"/>
<organism evidence="2 3">
    <name type="scientific">Melittangium boletus DSM 14713</name>
    <dbReference type="NCBI Taxonomy" id="1294270"/>
    <lineage>
        <taxon>Bacteria</taxon>
        <taxon>Pseudomonadati</taxon>
        <taxon>Myxococcota</taxon>
        <taxon>Myxococcia</taxon>
        <taxon>Myxococcales</taxon>
        <taxon>Cystobacterineae</taxon>
        <taxon>Archangiaceae</taxon>
        <taxon>Melittangium</taxon>
    </lineage>
</organism>
<dbReference type="GO" id="GO:0005524">
    <property type="term" value="F:ATP binding"/>
    <property type="evidence" value="ECO:0007669"/>
    <property type="project" value="InterPro"/>
</dbReference>
<reference evidence="2 3" key="1">
    <citation type="submission" date="2017-06" db="EMBL/GenBank/DDBJ databases">
        <authorList>
            <person name="Kim H.J."/>
            <person name="Triplett B.A."/>
        </authorList>
    </citation>
    <scope>NUCLEOTIDE SEQUENCE [LARGE SCALE GENOMIC DNA]</scope>
    <source>
        <strain evidence="2 3">DSM 14713</strain>
    </source>
</reference>
<dbReference type="Pfam" id="PF13304">
    <property type="entry name" value="AAA_21"/>
    <property type="match status" value="1"/>
</dbReference>
<gene>
    <name evidence="2" type="ORF">MEBOL_004854</name>
</gene>
<dbReference type="InterPro" id="IPR003593">
    <property type="entry name" value="AAA+_ATPase"/>
</dbReference>
<feature type="domain" description="AAA+ ATPase" evidence="1">
    <location>
        <begin position="20"/>
        <end position="327"/>
    </location>
</feature>
<sequence>MITSLQLRRFKGHRDTTVPLGRLTVLVGPNGAGKTSVLQALGLISRLMENKPADVLQGEFSPQDLLRRSEQAPITLSMEGMDDARPWKLSLHFSPEPPGDRQGLKIDWSYGQDEGHVGTDAKPFEHAQQEAQGSRLASLVSPAVLYRFEADRIAAAAYSDEESPAVKADGGNIAVVLAALKLEREELFEQIESQLRKIVPSVQRIRIRRVKMQSSLFLAPSDEPRIGNKVFIDFKGAADVPAHGASEGTLVTLALLTALFSPKRPRLILLDDIDQSLHPQAQMELVSELKRLLEHFPEIQIVATTHSPYILDALDPSDVRVFAQHEDGSVACRLLSEHPQAEKARGTLTAGQLWSLDPEWRWVLGER</sequence>
<dbReference type="SMART" id="SM00382">
    <property type="entry name" value="AAA"/>
    <property type="match status" value="1"/>
</dbReference>
<dbReference type="PANTHER" id="PTHR43581:SF4">
    <property type="entry name" value="ATP_GTP PHOSPHATASE"/>
    <property type="match status" value="1"/>
</dbReference>
<protein>
    <recommendedName>
        <fullName evidence="1">AAA+ ATPase domain-containing protein</fullName>
    </recommendedName>
</protein>
<accession>A0A250IJL8</accession>
<evidence type="ECO:0000313" key="2">
    <source>
        <dbReference type="EMBL" id="ATB31392.1"/>
    </source>
</evidence>
<name>A0A250IJL8_9BACT</name>
<dbReference type="InterPro" id="IPR027417">
    <property type="entry name" value="P-loop_NTPase"/>
</dbReference>
<evidence type="ECO:0000313" key="3">
    <source>
        <dbReference type="Proteomes" id="UP000217289"/>
    </source>
</evidence>
<dbReference type="InterPro" id="IPR003959">
    <property type="entry name" value="ATPase_AAA_core"/>
</dbReference>